<evidence type="ECO:0000256" key="1">
    <source>
        <dbReference type="SAM" id="MobiDB-lite"/>
    </source>
</evidence>
<dbReference type="PANTHER" id="PTHR31257:SF2">
    <property type="entry name" value="RICIN B-LIKE LECTIN EULS3"/>
    <property type="match status" value="1"/>
</dbReference>
<keyword evidence="3" id="KW-1185">Reference proteome</keyword>
<sequence length="182" mass="21019">MSRFFRHYHREEHGSNAPPPSYDYLGGRPPPPRTVRIYTKAEPNYSLSIRDGEVVLAPNDPLDDYQHWYKDMRYSNQVKDDEGFPSFALVNKVTGEAIKHSIGAKNPVRLIPYNPDYLDESILPRRSPRWNHCGAVGVAQRGQPDVEDRPPVNNVMERLLLSIYIYSTYYDVPYMEASSNKM</sequence>
<dbReference type="PANTHER" id="PTHR31257">
    <property type="entry name" value="RICIN B-LIKE LECTIN EULS3"/>
    <property type="match status" value="1"/>
</dbReference>
<name>A0AAV8QS80_ENSVE</name>
<protein>
    <recommendedName>
        <fullName evidence="4">SH3 domain-containing protein</fullName>
    </recommendedName>
</protein>
<feature type="region of interest" description="Disordered" evidence="1">
    <location>
        <begin position="1"/>
        <end position="24"/>
    </location>
</feature>
<organism evidence="2 3">
    <name type="scientific">Ensete ventricosum</name>
    <name type="common">Abyssinian banana</name>
    <name type="synonym">Musa ensete</name>
    <dbReference type="NCBI Taxonomy" id="4639"/>
    <lineage>
        <taxon>Eukaryota</taxon>
        <taxon>Viridiplantae</taxon>
        <taxon>Streptophyta</taxon>
        <taxon>Embryophyta</taxon>
        <taxon>Tracheophyta</taxon>
        <taxon>Spermatophyta</taxon>
        <taxon>Magnoliopsida</taxon>
        <taxon>Liliopsida</taxon>
        <taxon>Zingiberales</taxon>
        <taxon>Musaceae</taxon>
        <taxon>Ensete</taxon>
    </lineage>
</organism>
<accession>A0AAV8QS80</accession>
<comment type="caution">
    <text evidence="2">The sequence shown here is derived from an EMBL/GenBank/DDBJ whole genome shotgun (WGS) entry which is preliminary data.</text>
</comment>
<gene>
    <name evidence="2" type="ORF">OPV22_017061</name>
</gene>
<evidence type="ECO:0008006" key="4">
    <source>
        <dbReference type="Google" id="ProtNLM"/>
    </source>
</evidence>
<proteinExistence type="predicted"/>
<reference evidence="2 3" key="1">
    <citation type="submission" date="2022-12" db="EMBL/GenBank/DDBJ databases">
        <title>Chromosome-scale assembly of the Ensete ventricosum genome.</title>
        <authorList>
            <person name="Dussert Y."/>
            <person name="Stocks J."/>
            <person name="Wendawek A."/>
            <person name="Woldeyes F."/>
            <person name="Nichols R.A."/>
            <person name="Borrell J.S."/>
        </authorList>
    </citation>
    <scope>NUCLEOTIDE SEQUENCE [LARGE SCALE GENOMIC DNA]</scope>
    <source>
        <strain evidence="3">cv. Maze</strain>
        <tissue evidence="2">Seeds</tissue>
    </source>
</reference>
<dbReference type="EMBL" id="JAQQAF010000005">
    <property type="protein sequence ID" value="KAJ8484576.1"/>
    <property type="molecule type" value="Genomic_DNA"/>
</dbReference>
<evidence type="ECO:0000313" key="3">
    <source>
        <dbReference type="Proteomes" id="UP001222027"/>
    </source>
</evidence>
<evidence type="ECO:0000313" key="2">
    <source>
        <dbReference type="EMBL" id="KAJ8484576.1"/>
    </source>
</evidence>
<dbReference type="AlphaFoldDB" id="A0AAV8QS80"/>
<dbReference type="Proteomes" id="UP001222027">
    <property type="component" value="Unassembled WGS sequence"/>
</dbReference>
<dbReference type="InterPro" id="IPR040249">
    <property type="entry name" value="Ricin_B-like_lectin_EULS3-like"/>
</dbReference>